<organism evidence="3 4">
    <name type="scientific">Alkalidesulfovibrio alkalitolerans DSM 16529</name>
    <dbReference type="NCBI Taxonomy" id="1121439"/>
    <lineage>
        <taxon>Bacteria</taxon>
        <taxon>Pseudomonadati</taxon>
        <taxon>Thermodesulfobacteriota</taxon>
        <taxon>Desulfovibrionia</taxon>
        <taxon>Desulfovibrionales</taxon>
        <taxon>Desulfovibrionaceae</taxon>
        <taxon>Alkalidesulfovibrio</taxon>
    </lineage>
</organism>
<dbReference type="InterPro" id="IPR013424">
    <property type="entry name" value="Ice-binding_C"/>
</dbReference>
<evidence type="ECO:0000313" key="3">
    <source>
        <dbReference type="EMBL" id="EPR30544.1"/>
    </source>
</evidence>
<dbReference type="OrthoDB" id="5464998at2"/>
<dbReference type="Proteomes" id="UP000014975">
    <property type="component" value="Unassembled WGS sequence"/>
</dbReference>
<dbReference type="eggNOG" id="ENOG502ZNM4">
    <property type="taxonomic scope" value="Bacteria"/>
</dbReference>
<dbReference type="PATRIC" id="fig|1121439.3.peg.2650"/>
<dbReference type="STRING" id="1121439.dsat_1266"/>
<proteinExistence type="predicted"/>
<feature type="domain" description="Ice-binding protein C-terminal" evidence="2">
    <location>
        <begin position="253"/>
        <end position="275"/>
    </location>
</feature>
<gene>
    <name evidence="3" type="ORF">dsat_1266</name>
</gene>
<dbReference type="NCBIfam" id="TIGR02595">
    <property type="entry name" value="PEP_CTERM"/>
    <property type="match status" value="1"/>
</dbReference>
<dbReference type="RefSeq" id="WP_020887963.1">
    <property type="nucleotide sequence ID" value="NZ_ATHI01000031.1"/>
</dbReference>
<dbReference type="Pfam" id="PF07589">
    <property type="entry name" value="PEP-CTERM"/>
    <property type="match status" value="1"/>
</dbReference>
<comment type="caution">
    <text evidence="3">The sequence shown here is derived from an EMBL/GenBank/DDBJ whole genome shotgun (WGS) entry which is preliminary data.</text>
</comment>
<evidence type="ECO:0000313" key="4">
    <source>
        <dbReference type="Proteomes" id="UP000014975"/>
    </source>
</evidence>
<dbReference type="EMBL" id="ATHI01000031">
    <property type="protein sequence ID" value="EPR30544.1"/>
    <property type="molecule type" value="Genomic_DNA"/>
</dbReference>
<keyword evidence="1" id="KW-0732">Signal</keyword>
<evidence type="ECO:0000256" key="1">
    <source>
        <dbReference type="SAM" id="SignalP"/>
    </source>
</evidence>
<feature type="signal peptide" evidence="1">
    <location>
        <begin position="1"/>
        <end position="24"/>
    </location>
</feature>
<keyword evidence="4" id="KW-1185">Reference proteome</keyword>
<protein>
    <submittedName>
        <fullName evidence="3">PEP motif putative anchor domain protein</fullName>
    </submittedName>
</protein>
<feature type="chain" id="PRO_5004557473" evidence="1">
    <location>
        <begin position="25"/>
        <end position="280"/>
    </location>
</feature>
<name>S7U9B2_9BACT</name>
<evidence type="ECO:0000259" key="2">
    <source>
        <dbReference type="Pfam" id="PF07589"/>
    </source>
</evidence>
<reference evidence="3 4" key="1">
    <citation type="journal article" date="2013" name="Genome Announc.">
        <title>Draft genome sequences for three mercury-methylating, sulfate-reducing bacteria.</title>
        <authorList>
            <person name="Brown S.D."/>
            <person name="Hurt R.A.Jr."/>
            <person name="Gilmour C.C."/>
            <person name="Elias D.A."/>
        </authorList>
    </citation>
    <scope>NUCLEOTIDE SEQUENCE [LARGE SCALE GENOMIC DNA]</scope>
    <source>
        <strain evidence="3 4">DSM 16529</strain>
    </source>
</reference>
<dbReference type="AlphaFoldDB" id="S7U9B2"/>
<accession>S7U9B2</accession>
<sequence length="280" mass="30051">MQRIKTILAMALLALLLCAGSAFAQPTLGPGFNFITFTNFENRIPVEGDNDLILPGDIFYGIARIDAIDWASTPVSPDWIPTLNTQYLQGYFFTQVASVTPVNDDQVIIIFETPTVSDPYGVISDADLAQGVVLKWFESNTPLMFTSEAASVASATDGSLWLSLSIEDGYWWSLALPSAAGLGANTLVADSFYGLNAVDGSASSGLIQINDPIEDLFDLDVNFYGQAKVFTSDPNNPTGAFWEFYSSDPAVVATPEPGTLLILGSGLLGLAASRRRRNKA</sequence>